<evidence type="ECO:0000313" key="2">
    <source>
        <dbReference type="EMBL" id="CAE0365461.1"/>
    </source>
</evidence>
<accession>A0A7S3JW49</accession>
<protein>
    <recommendedName>
        <fullName evidence="3">F-box domain-containing protein</fullName>
    </recommendedName>
</protein>
<organism evidence="2">
    <name type="scientific">Aureoumbra lagunensis</name>
    <dbReference type="NCBI Taxonomy" id="44058"/>
    <lineage>
        <taxon>Eukaryota</taxon>
        <taxon>Sar</taxon>
        <taxon>Stramenopiles</taxon>
        <taxon>Ochrophyta</taxon>
        <taxon>Pelagophyceae</taxon>
        <taxon>Pelagomonadales</taxon>
        <taxon>Aureoumbra</taxon>
    </lineage>
</organism>
<evidence type="ECO:0000256" key="1">
    <source>
        <dbReference type="SAM" id="MobiDB-lite"/>
    </source>
</evidence>
<feature type="region of interest" description="Disordered" evidence="1">
    <location>
        <begin position="450"/>
        <end position="473"/>
    </location>
</feature>
<dbReference type="EMBL" id="HBIJ01008794">
    <property type="protein sequence ID" value="CAE0365461.1"/>
    <property type="molecule type" value="Transcribed_RNA"/>
</dbReference>
<name>A0A7S3JW49_9STRA</name>
<proteinExistence type="predicted"/>
<feature type="compositionally biased region" description="Acidic residues" evidence="1">
    <location>
        <begin position="457"/>
        <end position="473"/>
    </location>
</feature>
<sequence>MMNVLPNELLAKVLGNLNYLDIANIEIAFGNKEDIQDCIEKGSWLALRAKSNDCDFGYLYDGESWFKLYAALMKIDAKESTLLWLLFDGEPTLKKEDQVVDNMLKFSKCFSTRRKFDAARRLGEAGYWASGTDILNHLMEENQIFENGIENKPRWQAQLRIEASEYLIDNLYASTYVRSTDFDSISLAKAFRWISDAKAMLDKIQSENEVKIKIIKKQNQIMPKDKVPLVSVSLQTQKINCLRVFGKVCALLGQHVGLGAFRSIGYSNCSTIPKNYQQVFDLGIHALHFAISLAQDTDHFLYALCLATKAELEYCQASVLTQFIIIGRIVGHESAPQLIHLAQISVQGTRNALDILFRKVPKPKQGPQIINMCKDLAKVYNFLFEVSTGLCRDDHNFSQQQIASFASDAYYFSSRAYLLGLLQFHPNHPSLQNINRLRKSAALIATFSDPNESTIPYDEDESTADDESEVDNT</sequence>
<reference evidence="2" key="1">
    <citation type="submission" date="2021-01" db="EMBL/GenBank/DDBJ databases">
        <authorList>
            <person name="Corre E."/>
            <person name="Pelletier E."/>
            <person name="Niang G."/>
            <person name="Scheremetjew M."/>
            <person name="Finn R."/>
            <person name="Kale V."/>
            <person name="Holt S."/>
            <person name="Cochrane G."/>
            <person name="Meng A."/>
            <person name="Brown T."/>
            <person name="Cohen L."/>
        </authorList>
    </citation>
    <scope>NUCLEOTIDE SEQUENCE</scope>
    <source>
        <strain evidence="2">CCMP1510</strain>
    </source>
</reference>
<gene>
    <name evidence="2" type="ORF">ALAG00032_LOCUS6204</name>
</gene>
<dbReference type="AlphaFoldDB" id="A0A7S3JW49"/>
<evidence type="ECO:0008006" key="3">
    <source>
        <dbReference type="Google" id="ProtNLM"/>
    </source>
</evidence>